<evidence type="ECO:0000256" key="2">
    <source>
        <dbReference type="SAM" id="Phobius"/>
    </source>
</evidence>
<dbReference type="EMBL" id="WKFB01000430">
    <property type="protein sequence ID" value="KAF6723330.1"/>
    <property type="molecule type" value="Genomic_DNA"/>
</dbReference>
<evidence type="ECO:0008006" key="5">
    <source>
        <dbReference type="Google" id="ProtNLM"/>
    </source>
</evidence>
<gene>
    <name evidence="3" type="ORF">FQA47_020566</name>
</gene>
<proteinExistence type="predicted"/>
<dbReference type="Proteomes" id="UP000646548">
    <property type="component" value="Unassembled WGS sequence"/>
</dbReference>
<name>A0A834CAD2_ORYME</name>
<evidence type="ECO:0000313" key="3">
    <source>
        <dbReference type="EMBL" id="KAF6723330.1"/>
    </source>
</evidence>
<feature type="transmembrane region" description="Helical" evidence="2">
    <location>
        <begin position="153"/>
        <end position="179"/>
    </location>
</feature>
<evidence type="ECO:0000313" key="4">
    <source>
        <dbReference type="Proteomes" id="UP000646548"/>
    </source>
</evidence>
<organism evidence="3 4">
    <name type="scientific">Oryzias melastigma</name>
    <name type="common">Marine medaka</name>
    <dbReference type="NCBI Taxonomy" id="30732"/>
    <lineage>
        <taxon>Eukaryota</taxon>
        <taxon>Metazoa</taxon>
        <taxon>Chordata</taxon>
        <taxon>Craniata</taxon>
        <taxon>Vertebrata</taxon>
        <taxon>Euteleostomi</taxon>
        <taxon>Actinopterygii</taxon>
        <taxon>Neopterygii</taxon>
        <taxon>Teleostei</taxon>
        <taxon>Neoteleostei</taxon>
        <taxon>Acanthomorphata</taxon>
        <taxon>Ovalentaria</taxon>
        <taxon>Atherinomorphae</taxon>
        <taxon>Beloniformes</taxon>
        <taxon>Adrianichthyidae</taxon>
        <taxon>Oryziinae</taxon>
        <taxon>Oryzias</taxon>
    </lineage>
</organism>
<reference evidence="3" key="1">
    <citation type="journal article" name="BMC Genomics">
        <title>Long-read sequencing and de novo genome assembly of marine medaka (Oryzias melastigma).</title>
        <authorList>
            <person name="Liang P."/>
            <person name="Saqib H.S.A."/>
            <person name="Ni X."/>
            <person name="Shen Y."/>
        </authorList>
    </citation>
    <scope>NUCLEOTIDE SEQUENCE</scope>
    <source>
        <strain evidence="3">Bigg-433</strain>
    </source>
</reference>
<comment type="caution">
    <text evidence="3">The sequence shown here is derived from an EMBL/GenBank/DDBJ whole genome shotgun (WGS) entry which is preliminary data.</text>
</comment>
<keyword evidence="2" id="KW-0812">Transmembrane</keyword>
<feature type="compositionally biased region" description="Pro residues" evidence="1">
    <location>
        <begin position="135"/>
        <end position="145"/>
    </location>
</feature>
<evidence type="ECO:0000256" key="1">
    <source>
        <dbReference type="SAM" id="MobiDB-lite"/>
    </source>
</evidence>
<keyword evidence="2" id="KW-1133">Transmembrane helix</keyword>
<accession>A0A834CAD2</accession>
<keyword evidence="2" id="KW-0472">Membrane</keyword>
<feature type="region of interest" description="Disordered" evidence="1">
    <location>
        <begin position="122"/>
        <end position="145"/>
    </location>
</feature>
<protein>
    <recommendedName>
        <fullName evidence="5">Immunoglobulin V-set domain-containing protein</fullName>
    </recommendedName>
</protein>
<sequence length="184" mass="20785">MRPYVLTVIFIAQMSHGYKVTQSVFQNIYPNQSAIIVCEHSAQSGRVEDFRLNSVCGTKTTILCQKGSSNCGNIFYQTPLNKVVFLLFNIGEEAMQVSYQCEFTLEINDLFLTETGEPIKLQPVQKETRRQSTMPPTPLSPPPPPHLKSEAPLVMWILIGLLVLMLLYSGFVTCCYIRLMVNVF</sequence>
<dbReference type="AlphaFoldDB" id="A0A834CAD2"/>